<evidence type="ECO:0000256" key="11">
    <source>
        <dbReference type="HAMAP-Rule" id="MF_00766"/>
    </source>
</evidence>
<evidence type="ECO:0000313" key="14">
    <source>
        <dbReference type="Proteomes" id="UP000753802"/>
    </source>
</evidence>
<dbReference type="NCBIfam" id="TIGR02070">
    <property type="entry name" value="mono_pep_trsgly"/>
    <property type="match status" value="1"/>
</dbReference>
<evidence type="ECO:0000256" key="7">
    <source>
        <dbReference type="ARBA" id="ARBA00022984"/>
    </source>
</evidence>
<evidence type="ECO:0000259" key="12">
    <source>
        <dbReference type="Pfam" id="PF00912"/>
    </source>
</evidence>
<comment type="similarity">
    <text evidence="11">Belongs to the glycosyltransferase 51 family.</text>
</comment>
<evidence type="ECO:0000256" key="2">
    <source>
        <dbReference type="ARBA" id="ARBA00022519"/>
    </source>
</evidence>
<evidence type="ECO:0000256" key="6">
    <source>
        <dbReference type="ARBA" id="ARBA00022960"/>
    </source>
</evidence>
<dbReference type="PANTHER" id="PTHR30400">
    <property type="entry name" value="MONOFUNCTIONAL BIOSYNTHETIC PEPTIDOGLYCAN TRANSGLYCOSYLASE"/>
    <property type="match status" value="1"/>
</dbReference>
<comment type="pathway">
    <text evidence="11">Cell wall biogenesis; peptidoglycan biosynthesis.</text>
</comment>
<reference evidence="13 14" key="1">
    <citation type="submission" date="2020-01" db="EMBL/GenBank/DDBJ databases">
        <title>Genome analysis.</title>
        <authorList>
            <person name="Wu S."/>
            <person name="Wang G."/>
        </authorList>
    </citation>
    <scope>NUCLEOTIDE SEQUENCE [LARGE SCALE GENOMIC DNA]</scope>
    <source>
        <strain evidence="13 14">SYL130</strain>
    </source>
</reference>
<dbReference type="PANTHER" id="PTHR30400:SF0">
    <property type="entry name" value="BIOSYNTHETIC PEPTIDOGLYCAN TRANSGLYCOSYLASE"/>
    <property type="match status" value="1"/>
</dbReference>
<comment type="subcellular location">
    <subcellularLocation>
        <location evidence="11">Cell membrane</location>
        <topology evidence="11">Single-pass membrane protein</topology>
    </subcellularLocation>
</comment>
<dbReference type="EMBL" id="JAACJS010000015">
    <property type="protein sequence ID" value="NCI50492.1"/>
    <property type="molecule type" value="Genomic_DNA"/>
</dbReference>
<feature type="domain" description="Glycosyl transferase family 51" evidence="12">
    <location>
        <begin position="55"/>
        <end position="223"/>
    </location>
</feature>
<sequence length="238" mass="27582">MKKTRLRRWIRILYKVFLFMFFSNLVYVVFCKWLYPPITLTQAYYIAESHLHGTSTIKRDYVPYDSISANIKLAVIASEDLRFGAHNGIDWKAIKKAREFNSKHRDSVVFGASTITQQTAKNVFLWKGRSYFRKVLEGYFALMINAVWGKRRTLDIYLNVIEFGKGVYGIEAASNHFFKKKSAYLTEEESARLAACLPSPQTLNPLNQSKNFMDRVAQIKDLMAFKSSDPDLEAIIYQ</sequence>
<evidence type="ECO:0000256" key="8">
    <source>
        <dbReference type="ARBA" id="ARBA00022989"/>
    </source>
</evidence>
<evidence type="ECO:0000256" key="9">
    <source>
        <dbReference type="ARBA" id="ARBA00023136"/>
    </source>
</evidence>
<keyword evidence="14" id="KW-1185">Reference proteome</keyword>
<gene>
    <name evidence="11 13" type="primary">mtgA</name>
    <name evidence="13" type="ORF">GWC95_11200</name>
</gene>
<dbReference type="Proteomes" id="UP000753802">
    <property type="component" value="Unassembled WGS sequence"/>
</dbReference>
<dbReference type="GO" id="GO:0016757">
    <property type="term" value="F:glycosyltransferase activity"/>
    <property type="evidence" value="ECO:0007669"/>
    <property type="project" value="UniProtKB-KW"/>
</dbReference>
<keyword evidence="2" id="KW-0997">Cell inner membrane</keyword>
<keyword evidence="10 11" id="KW-0961">Cell wall biogenesis/degradation</keyword>
<evidence type="ECO:0000256" key="3">
    <source>
        <dbReference type="ARBA" id="ARBA00022676"/>
    </source>
</evidence>
<dbReference type="RefSeq" id="WP_161818814.1">
    <property type="nucleotide sequence ID" value="NZ_JAACJS010000015.1"/>
</dbReference>
<keyword evidence="6 11" id="KW-0133">Cell shape</keyword>
<dbReference type="Gene3D" id="1.10.3810.10">
    <property type="entry name" value="Biosynthetic peptidoglycan transglycosylase-like"/>
    <property type="match status" value="1"/>
</dbReference>
<comment type="function">
    <text evidence="11">Peptidoglycan polymerase that catalyzes glycan chain elongation from lipid-linked precursors.</text>
</comment>
<keyword evidence="5 11" id="KW-0812">Transmembrane</keyword>
<keyword evidence="8 11" id="KW-1133">Transmembrane helix</keyword>
<evidence type="ECO:0000256" key="5">
    <source>
        <dbReference type="ARBA" id="ARBA00022692"/>
    </source>
</evidence>
<dbReference type="InterPro" id="IPR036950">
    <property type="entry name" value="PBP_transglycosylase"/>
</dbReference>
<keyword evidence="3 11" id="KW-0328">Glycosyltransferase</keyword>
<keyword evidence="9 11" id="KW-0472">Membrane</keyword>
<comment type="caution">
    <text evidence="13">The sequence shown here is derived from an EMBL/GenBank/DDBJ whole genome shotgun (WGS) entry which is preliminary data.</text>
</comment>
<proteinExistence type="inferred from homology"/>
<organism evidence="13 14">
    <name type="scientific">Sediminibacterium roseum</name>
    <dbReference type="NCBI Taxonomy" id="1978412"/>
    <lineage>
        <taxon>Bacteria</taxon>
        <taxon>Pseudomonadati</taxon>
        <taxon>Bacteroidota</taxon>
        <taxon>Chitinophagia</taxon>
        <taxon>Chitinophagales</taxon>
        <taxon>Chitinophagaceae</taxon>
        <taxon>Sediminibacterium</taxon>
    </lineage>
</organism>
<protein>
    <recommendedName>
        <fullName evidence="11">Biosynthetic peptidoglycan transglycosylase</fullName>
        <ecNumber evidence="11">2.4.99.28</ecNumber>
    </recommendedName>
    <alternativeName>
        <fullName evidence="11">Glycan polymerase</fullName>
    </alternativeName>
    <alternativeName>
        <fullName evidence="11">Peptidoglycan glycosyltransferase MtgA</fullName>
        <shortName evidence="11">PGT</shortName>
    </alternativeName>
</protein>
<dbReference type="SUPFAM" id="SSF53955">
    <property type="entry name" value="Lysozyme-like"/>
    <property type="match status" value="1"/>
</dbReference>
<keyword evidence="1 11" id="KW-1003">Cell membrane</keyword>
<evidence type="ECO:0000256" key="1">
    <source>
        <dbReference type="ARBA" id="ARBA00022475"/>
    </source>
</evidence>
<evidence type="ECO:0000256" key="10">
    <source>
        <dbReference type="ARBA" id="ARBA00023316"/>
    </source>
</evidence>
<evidence type="ECO:0000313" key="13">
    <source>
        <dbReference type="EMBL" id="NCI50492.1"/>
    </source>
</evidence>
<name>A0ABW9ZTN2_9BACT</name>
<dbReference type="EC" id="2.4.99.28" evidence="11"/>
<dbReference type="HAMAP" id="MF_00766">
    <property type="entry name" value="PGT_MtgA"/>
    <property type="match status" value="1"/>
</dbReference>
<evidence type="ECO:0000256" key="4">
    <source>
        <dbReference type="ARBA" id="ARBA00022679"/>
    </source>
</evidence>
<dbReference type="InterPro" id="IPR011812">
    <property type="entry name" value="Pep_trsgly"/>
</dbReference>
<keyword evidence="4 11" id="KW-0808">Transferase</keyword>
<keyword evidence="7 11" id="KW-0573">Peptidoglycan synthesis</keyword>
<dbReference type="Pfam" id="PF00912">
    <property type="entry name" value="Transgly"/>
    <property type="match status" value="1"/>
</dbReference>
<accession>A0ABW9ZTN2</accession>
<dbReference type="InterPro" id="IPR023346">
    <property type="entry name" value="Lysozyme-like_dom_sf"/>
</dbReference>
<feature type="transmembrane region" description="Helical" evidence="11">
    <location>
        <begin position="12"/>
        <end position="35"/>
    </location>
</feature>
<dbReference type="InterPro" id="IPR001264">
    <property type="entry name" value="Glyco_trans_51"/>
</dbReference>
<comment type="catalytic activity">
    <reaction evidence="11">
        <text>[GlcNAc-(1-&gt;4)-Mur2Ac(oyl-L-Ala-gamma-D-Glu-L-Lys-D-Ala-D-Ala)](n)-di-trans,octa-cis-undecaprenyl diphosphate + beta-D-GlcNAc-(1-&gt;4)-Mur2Ac(oyl-L-Ala-gamma-D-Glu-L-Lys-D-Ala-D-Ala)-di-trans,octa-cis-undecaprenyl diphosphate = [GlcNAc-(1-&gt;4)-Mur2Ac(oyl-L-Ala-gamma-D-Glu-L-Lys-D-Ala-D-Ala)](n+1)-di-trans,octa-cis-undecaprenyl diphosphate + di-trans,octa-cis-undecaprenyl diphosphate + H(+)</text>
        <dbReference type="Rhea" id="RHEA:23708"/>
        <dbReference type="Rhea" id="RHEA-COMP:9602"/>
        <dbReference type="Rhea" id="RHEA-COMP:9603"/>
        <dbReference type="ChEBI" id="CHEBI:15378"/>
        <dbReference type="ChEBI" id="CHEBI:58405"/>
        <dbReference type="ChEBI" id="CHEBI:60033"/>
        <dbReference type="ChEBI" id="CHEBI:78435"/>
        <dbReference type="EC" id="2.4.99.28"/>
    </reaction>
</comment>